<dbReference type="InterPro" id="IPR009061">
    <property type="entry name" value="DNA-bd_dom_put_sf"/>
</dbReference>
<keyword evidence="1" id="KW-0678">Repressor</keyword>
<dbReference type="PROSITE" id="PS50937">
    <property type="entry name" value="HTH_MERR_2"/>
    <property type="match status" value="1"/>
</dbReference>
<dbReference type="EMBL" id="FNYK01000074">
    <property type="protein sequence ID" value="SEJ20612.1"/>
    <property type="molecule type" value="Genomic_DNA"/>
</dbReference>
<accession>A0A1H6X6X2</accession>
<evidence type="ECO:0000256" key="2">
    <source>
        <dbReference type="ARBA" id="ARBA00023015"/>
    </source>
</evidence>
<dbReference type="SUPFAM" id="SSF46955">
    <property type="entry name" value="Putative DNA-binding domain"/>
    <property type="match status" value="1"/>
</dbReference>
<dbReference type="Pfam" id="PF13411">
    <property type="entry name" value="MerR_1"/>
    <property type="match status" value="1"/>
</dbReference>
<dbReference type="PANTHER" id="PTHR30204">
    <property type="entry name" value="REDOX-CYCLING DRUG-SENSING TRANSCRIPTIONAL ACTIVATOR SOXR"/>
    <property type="match status" value="1"/>
</dbReference>
<keyword evidence="4" id="KW-0804">Transcription</keyword>
<dbReference type="RefSeq" id="WP_074732724.1">
    <property type="nucleotide sequence ID" value="NZ_FNYK01000074.1"/>
</dbReference>
<dbReference type="OrthoDB" id="9811174at2"/>
<dbReference type="Proteomes" id="UP000183028">
    <property type="component" value="Unassembled WGS sequence"/>
</dbReference>
<protein>
    <submittedName>
        <fullName evidence="6">DNA-binding transcriptional regulator, MerR family</fullName>
    </submittedName>
</protein>
<dbReference type="InterPro" id="IPR000551">
    <property type="entry name" value="MerR-type_HTH_dom"/>
</dbReference>
<dbReference type="STRING" id="322505.SAMN04487836_1415"/>
<keyword evidence="2" id="KW-0805">Transcription regulation</keyword>
<dbReference type="GO" id="GO:0003700">
    <property type="term" value="F:DNA-binding transcription factor activity"/>
    <property type="evidence" value="ECO:0007669"/>
    <property type="project" value="InterPro"/>
</dbReference>
<evidence type="ECO:0000256" key="4">
    <source>
        <dbReference type="ARBA" id="ARBA00023163"/>
    </source>
</evidence>
<evidence type="ECO:0000313" key="6">
    <source>
        <dbReference type="EMBL" id="SEJ20612.1"/>
    </source>
</evidence>
<sequence length="284" mass="33138">MFINEAAKLSKTTKKAIEYYCHKGLLNPKLSDKGYRLFTAEDVEVLKKVSLLRSLGVAVKDIPELLNGNDQEAFQKIIEVQLFDIQRRKEQNDLLKELAASMDWEAVSLKVAAKECQQSVIERLTKAFPGFWGKYLALHFQQFLQEPIQTTEQEKAYLEICNYLDNVQFEIPDELDDYMDTLNTQDCQKIYLNTSTALSYAIDNPENWLVNNKEIVEQYLEFQKTAEYQNSDGAKLKELLKKFNEEQGYNSIFIPAMRKLSPAYNEYIQKFQKADKAFLQQYRK</sequence>
<dbReference type="eggNOG" id="COG0789">
    <property type="taxonomic scope" value="Bacteria"/>
</dbReference>
<reference evidence="7" key="1">
    <citation type="submission" date="2016-10" db="EMBL/GenBank/DDBJ databases">
        <authorList>
            <person name="Varghese N."/>
        </authorList>
    </citation>
    <scope>NUCLEOTIDE SEQUENCE [LARGE SCALE GENOMIC DNA]</scope>
    <source>
        <strain evidence="7">DSM 20406</strain>
    </source>
</reference>
<proteinExistence type="predicted"/>
<gene>
    <name evidence="6" type="ORF">SAMN04487834_10745</name>
</gene>
<dbReference type="InterPro" id="IPR047057">
    <property type="entry name" value="MerR_fam"/>
</dbReference>
<dbReference type="Gene3D" id="1.10.1660.10">
    <property type="match status" value="1"/>
</dbReference>
<name>A0A1H6X6X2_9FIRM</name>
<dbReference type="GO" id="GO:0003677">
    <property type="term" value="F:DNA binding"/>
    <property type="evidence" value="ECO:0007669"/>
    <property type="project" value="UniProtKB-KW"/>
</dbReference>
<keyword evidence="3 6" id="KW-0238">DNA-binding</keyword>
<evidence type="ECO:0000313" key="7">
    <source>
        <dbReference type="Proteomes" id="UP000183028"/>
    </source>
</evidence>
<evidence type="ECO:0000259" key="5">
    <source>
        <dbReference type="PROSITE" id="PS50937"/>
    </source>
</evidence>
<evidence type="ECO:0000256" key="3">
    <source>
        <dbReference type="ARBA" id="ARBA00023125"/>
    </source>
</evidence>
<dbReference type="PANTHER" id="PTHR30204:SF69">
    <property type="entry name" value="MERR-FAMILY TRANSCRIPTIONAL REGULATOR"/>
    <property type="match status" value="1"/>
</dbReference>
<dbReference type="SMART" id="SM00422">
    <property type="entry name" value="HTH_MERR"/>
    <property type="match status" value="1"/>
</dbReference>
<feature type="domain" description="HTH merR-type" evidence="5">
    <location>
        <begin position="1"/>
        <end position="68"/>
    </location>
</feature>
<keyword evidence="7" id="KW-1185">Reference proteome</keyword>
<organism evidence="6 7">
    <name type="scientific">Sharpea azabuensis</name>
    <dbReference type="NCBI Taxonomy" id="322505"/>
    <lineage>
        <taxon>Bacteria</taxon>
        <taxon>Bacillati</taxon>
        <taxon>Bacillota</taxon>
        <taxon>Erysipelotrichia</taxon>
        <taxon>Erysipelotrichales</taxon>
        <taxon>Coprobacillaceae</taxon>
        <taxon>Sharpea</taxon>
    </lineage>
</organism>
<dbReference type="AlphaFoldDB" id="A0A1H6X6X2"/>
<dbReference type="CDD" id="cd00592">
    <property type="entry name" value="HTH_MerR-like"/>
    <property type="match status" value="1"/>
</dbReference>
<evidence type="ECO:0000256" key="1">
    <source>
        <dbReference type="ARBA" id="ARBA00022491"/>
    </source>
</evidence>